<gene>
    <name evidence="1" type="ORF">PBV87_13035</name>
</gene>
<dbReference type="PROSITE" id="PS51365">
    <property type="entry name" value="RENAL_DIPEPTIDASE_2"/>
    <property type="match status" value="1"/>
</dbReference>
<dbReference type="PANTHER" id="PTHR10443">
    <property type="entry name" value="MICROSOMAL DIPEPTIDASE"/>
    <property type="match status" value="1"/>
</dbReference>
<evidence type="ECO:0000313" key="2">
    <source>
        <dbReference type="Proteomes" id="UP001169242"/>
    </source>
</evidence>
<dbReference type="GO" id="GO:0006508">
    <property type="term" value="P:proteolysis"/>
    <property type="evidence" value="ECO:0007669"/>
    <property type="project" value="InterPro"/>
</dbReference>
<sequence length="307" mass="35000">MSYIDLHCDTASLIYANKTSLLHNDYHVDIQKMKASHYLAQWFAFFIEMKPDSEEDLFSYFKNMYDYFIEEVKKNEKDISIARTYQDYLRCKEEKKIAAFLSLEEGEAIAGLENPIETLVNMGITLMTLTWNYENRLGAPHSIDKGLTQKGRDLISGLNEVPILLDISHLSEAAFKDITELYKKPIIASHSNARGYYNHTRNVTDQGLGIIANSGGIVGTNFYSYFLNNSDNSKIDHMIANMAYIYNQVGEDVLALGTDFDGISCNLDVCNCEEMDKLKSSMTRLFSSRIIDKICYGNAERVIRENL</sequence>
<dbReference type="PANTHER" id="PTHR10443:SF12">
    <property type="entry name" value="DIPEPTIDASE"/>
    <property type="match status" value="1"/>
</dbReference>
<dbReference type="Proteomes" id="UP001169242">
    <property type="component" value="Unassembled WGS sequence"/>
</dbReference>
<dbReference type="InterPro" id="IPR008257">
    <property type="entry name" value="Pept_M19"/>
</dbReference>
<protein>
    <submittedName>
        <fullName evidence="1">Membrane dipeptidase</fullName>
        <ecNumber evidence="1">3.4.13.-</ecNumber>
    </submittedName>
</protein>
<dbReference type="Pfam" id="PF01244">
    <property type="entry name" value="Peptidase_M19"/>
    <property type="match status" value="1"/>
</dbReference>
<keyword evidence="1" id="KW-0645">Protease</keyword>
<dbReference type="InterPro" id="IPR032466">
    <property type="entry name" value="Metal_Hydrolase"/>
</dbReference>
<proteinExistence type="predicted"/>
<dbReference type="Gene3D" id="3.20.20.140">
    <property type="entry name" value="Metal-dependent hydrolases"/>
    <property type="match status" value="1"/>
</dbReference>
<dbReference type="RefSeq" id="WP_053985200.1">
    <property type="nucleotide sequence ID" value="NZ_JAQIFT010000048.1"/>
</dbReference>
<reference evidence="1" key="1">
    <citation type="journal article" date="2023" name="Int. J. Syst. Evol. Microbiol.">
        <title>&lt;i&gt;Holtiella tumoricola&lt;/i&gt; gen. nov. sp. nov., isolated from a human clinical sample.</title>
        <authorList>
            <person name="Allen-Vercoe E."/>
            <person name="Daigneault M.C."/>
            <person name="Vancuren S.J."/>
            <person name="Cochrane K."/>
            <person name="O'Neal L.L."/>
            <person name="Sankaranarayanan K."/>
            <person name="Lawson P.A."/>
        </authorList>
    </citation>
    <scope>NUCLEOTIDE SEQUENCE</scope>
    <source>
        <strain evidence="1">CC70A</strain>
    </source>
</reference>
<dbReference type="GO" id="GO:0070573">
    <property type="term" value="F:metallodipeptidase activity"/>
    <property type="evidence" value="ECO:0007669"/>
    <property type="project" value="InterPro"/>
</dbReference>
<evidence type="ECO:0000313" key="1">
    <source>
        <dbReference type="EMBL" id="MDA3732414.1"/>
    </source>
</evidence>
<name>A0AA42DNN8_9FIRM</name>
<dbReference type="EMBL" id="JAQIFT010000048">
    <property type="protein sequence ID" value="MDA3732414.1"/>
    <property type="molecule type" value="Genomic_DNA"/>
</dbReference>
<organism evidence="1 2">
    <name type="scientific">Holtiella tumoricola</name>
    <dbReference type="NCBI Taxonomy" id="3018743"/>
    <lineage>
        <taxon>Bacteria</taxon>
        <taxon>Bacillati</taxon>
        <taxon>Bacillota</taxon>
        <taxon>Clostridia</taxon>
        <taxon>Lachnospirales</taxon>
        <taxon>Cellulosilyticaceae</taxon>
        <taxon>Holtiella</taxon>
    </lineage>
</organism>
<accession>A0AA42DNN8</accession>
<comment type="caution">
    <text evidence="1">The sequence shown here is derived from an EMBL/GenBank/DDBJ whole genome shotgun (WGS) entry which is preliminary data.</text>
</comment>
<dbReference type="SUPFAM" id="SSF51556">
    <property type="entry name" value="Metallo-dependent hydrolases"/>
    <property type="match status" value="1"/>
</dbReference>
<keyword evidence="1" id="KW-0224">Dipeptidase</keyword>
<keyword evidence="1" id="KW-0378">Hydrolase</keyword>
<keyword evidence="2" id="KW-1185">Reference proteome</keyword>
<dbReference type="EC" id="3.4.13.-" evidence="1"/>
<dbReference type="AlphaFoldDB" id="A0AA42DNN8"/>